<name>A0ABR1G5K7_AURAN</name>
<dbReference type="EMBL" id="JBBJCI010000100">
    <property type="protein sequence ID" value="KAK7248389.1"/>
    <property type="molecule type" value="Genomic_DNA"/>
</dbReference>
<dbReference type="InterPro" id="IPR003425">
    <property type="entry name" value="CCB3/YggT"/>
</dbReference>
<geneLocation type="chloroplast" evidence="1"/>
<dbReference type="Pfam" id="PF02325">
    <property type="entry name" value="CCB3_YggT"/>
    <property type="match status" value="1"/>
</dbReference>
<accession>A0ABR1G5K7</accession>
<sequence length="140" mass="15790">MLEAPTTLLLTSGLPIQHVLGSGKIVDLPSDITFICELSNAVLARYLALTKYVAIDVIRVFGFFYMLRFTIQFFGHINPYDGGFIETIYTFTEPYTRLFLGFLPCIYGLDMGLIVGFFVLDRVETLVTKIVILDITGKLY</sequence>
<keyword evidence="1" id="KW-0934">Plastid</keyword>
<dbReference type="GO" id="GO:0016020">
    <property type="term" value="C:membrane"/>
    <property type="evidence" value="ECO:0007669"/>
    <property type="project" value="InterPro"/>
</dbReference>
<comment type="caution">
    <text evidence="1">The sequence shown here is derived from an EMBL/GenBank/DDBJ whole genome shotgun (WGS) entry which is preliminary data.</text>
</comment>
<evidence type="ECO:0000313" key="2">
    <source>
        <dbReference type="Proteomes" id="UP001363151"/>
    </source>
</evidence>
<keyword evidence="1" id="KW-0150">Chloroplast</keyword>
<evidence type="ECO:0000313" key="1">
    <source>
        <dbReference type="EMBL" id="KAK7248389.1"/>
    </source>
</evidence>
<proteinExistence type="predicted"/>
<keyword evidence="2" id="KW-1185">Reference proteome</keyword>
<dbReference type="Proteomes" id="UP001363151">
    <property type="component" value="Unassembled WGS sequence"/>
</dbReference>
<gene>
    <name evidence="1" type="ORF">SO694_cp00049</name>
</gene>
<organism evidence="1 2">
    <name type="scientific">Aureococcus anophagefferens</name>
    <name type="common">Harmful bloom alga</name>
    <dbReference type="NCBI Taxonomy" id="44056"/>
    <lineage>
        <taxon>Eukaryota</taxon>
        <taxon>Sar</taxon>
        <taxon>Stramenopiles</taxon>
        <taxon>Ochrophyta</taxon>
        <taxon>Pelagophyceae</taxon>
        <taxon>Pelagomonadales</taxon>
        <taxon>Pelagomonadaceae</taxon>
        <taxon>Aureococcus</taxon>
    </lineage>
</organism>
<dbReference type="KEGG" id="aaf:AuanCp058"/>
<reference evidence="1 2" key="1">
    <citation type="submission" date="2024-03" db="EMBL/GenBank/DDBJ databases">
        <title>Aureococcus anophagefferens CCMP1851 and Kratosvirus quantuckense: Draft genome of a second virus-susceptible host strain in the model system.</title>
        <authorList>
            <person name="Chase E."/>
            <person name="Truchon A.R."/>
            <person name="Schepens W."/>
            <person name="Wilhelm S.W."/>
        </authorList>
    </citation>
    <scope>NUCLEOTIDE SEQUENCE [LARGE SCALE GENOMIC DNA]</scope>
    <source>
        <strain evidence="1 2">CCMP1851</strain>
    </source>
</reference>
<protein>
    <submittedName>
        <fullName evidence="1">Uncharacterized protein</fullName>
    </submittedName>
</protein>